<feature type="transmembrane region" description="Helical" evidence="6">
    <location>
        <begin position="266"/>
        <end position="282"/>
    </location>
</feature>
<feature type="transmembrane region" description="Helical" evidence="6">
    <location>
        <begin position="51"/>
        <end position="73"/>
    </location>
</feature>
<dbReference type="Pfam" id="PF03772">
    <property type="entry name" value="Competence"/>
    <property type="match status" value="1"/>
</dbReference>
<feature type="transmembrane region" description="Helical" evidence="6">
    <location>
        <begin position="397"/>
        <end position="416"/>
    </location>
</feature>
<dbReference type="PANTHER" id="PTHR30619">
    <property type="entry name" value="DNA INTERNALIZATION/COMPETENCE PROTEIN COMEC/REC2"/>
    <property type="match status" value="1"/>
</dbReference>
<protein>
    <submittedName>
        <fullName evidence="9">ComEC/Rec2 family competence protein</fullName>
    </submittedName>
</protein>
<evidence type="ECO:0000259" key="7">
    <source>
        <dbReference type="Pfam" id="PF03772"/>
    </source>
</evidence>
<dbReference type="RefSeq" id="WP_237966616.1">
    <property type="nucleotide sequence ID" value="NZ_JAKNHQ010000005.1"/>
</dbReference>
<keyword evidence="5 6" id="KW-0472">Membrane</keyword>
<evidence type="ECO:0000256" key="1">
    <source>
        <dbReference type="ARBA" id="ARBA00004651"/>
    </source>
</evidence>
<proteinExistence type="predicted"/>
<sequence>MRRPFALVGFTYLLAQVAAVFLGTAWALPVACVLLFLMGVTLLLPRLRLSIFPVALCAASLAFGGFAALAPAVTAPGEALDNTDAAISGTFVEAPYRSYDNRYCTVQVDNVDGKPADFRIRLSLPESVVGKAGDRLEGKVHVYLPRGGDGFSSRNYYASQGIAACAYLYSYEPYTVVPQEPASFSHWMQELRASLGKAVEAILPEEEAGLLKGILMGDSSGISPELTADFRTVGLSHVMSVSGLHMTTVANLLLASLLALRVPRKGSAAIASAGVLLFMVVADFVPSAARSGIMCLLYLAGTLLSRRADSLNSLGLAVWVLCLASPYAGADVGLLLSYSATLGLILCSNPLTAWLDARVSSFQYGKRLFHAVHLVLATSVSATLFTLPVIALTFRSVSAVGLLANLLALWPTTLLLQLGLGAAFLQLLLPGTLAAMPLAIPAGWLAKLVKAIVHLLAQVPYASLPVSMGFMLLWIAAVLILLAVCVWMGPSKPLLRTAAWLSCILLLAGIFSYQVSRRDITRIAVADVGSGLSVAVTRNGHALVVGCEGYSTQSLENELQGRGVQSLDGMLLFTHFGEEAHNAAEVLEDYPADRLVLPSGYMDDFLQAEAAEIGETHPYREAAKLTLGSAISVEMVNGAALLNANGVTVLFCPAGVQAENLPEAWRSPHFAVLAQDVEGIEAEYTVLSMDESDVGDAVAGRQQVTATAGLGTVAIEITDGQTCRIRRDA</sequence>
<feature type="domain" description="ComEC/Rec2-related protein" evidence="7">
    <location>
        <begin position="215"/>
        <end position="487"/>
    </location>
</feature>
<accession>A0ABS9MHU4</accession>
<feature type="transmembrane region" description="Helical" evidence="6">
    <location>
        <begin position="368"/>
        <end position="391"/>
    </location>
</feature>
<evidence type="ECO:0000259" key="8">
    <source>
        <dbReference type="Pfam" id="PF13567"/>
    </source>
</evidence>
<evidence type="ECO:0000256" key="2">
    <source>
        <dbReference type="ARBA" id="ARBA00022475"/>
    </source>
</evidence>
<feature type="transmembrane region" description="Helical" evidence="6">
    <location>
        <begin position="466"/>
        <end position="487"/>
    </location>
</feature>
<feature type="transmembrane region" description="Helical" evidence="6">
    <location>
        <begin position="335"/>
        <end position="356"/>
    </location>
</feature>
<feature type="domain" description="DUF4131" evidence="8">
    <location>
        <begin position="23"/>
        <end position="170"/>
    </location>
</feature>
<evidence type="ECO:0000256" key="3">
    <source>
        <dbReference type="ARBA" id="ARBA00022692"/>
    </source>
</evidence>
<feature type="transmembrane region" description="Helical" evidence="6">
    <location>
        <begin position="238"/>
        <end position="259"/>
    </location>
</feature>
<dbReference type="InterPro" id="IPR004477">
    <property type="entry name" value="ComEC_N"/>
</dbReference>
<dbReference type="InterPro" id="IPR052159">
    <property type="entry name" value="Competence_DNA_uptake"/>
</dbReference>
<evidence type="ECO:0000313" key="10">
    <source>
        <dbReference type="Proteomes" id="UP001298681"/>
    </source>
</evidence>
<evidence type="ECO:0000256" key="6">
    <source>
        <dbReference type="SAM" id="Phobius"/>
    </source>
</evidence>
<reference evidence="9 10" key="1">
    <citation type="submission" date="2022-01" db="EMBL/GenBank/DDBJ databases">
        <title>Collection of gut derived symbiotic bacterial strains cultured from healthy donors.</title>
        <authorList>
            <person name="Lin H."/>
            <person name="Kohout C."/>
            <person name="Waligurski E."/>
            <person name="Pamer E.G."/>
        </authorList>
    </citation>
    <scope>NUCLEOTIDE SEQUENCE [LARGE SCALE GENOMIC DNA]</scope>
    <source>
        <strain evidence="9 10">DFI.7.58</strain>
    </source>
</reference>
<keyword evidence="3 6" id="KW-0812">Transmembrane</keyword>
<feature type="transmembrane region" description="Helical" evidence="6">
    <location>
        <begin position="25"/>
        <end position="44"/>
    </location>
</feature>
<comment type="subcellular location">
    <subcellularLocation>
        <location evidence="1">Cell membrane</location>
        <topology evidence="1">Multi-pass membrane protein</topology>
    </subcellularLocation>
</comment>
<keyword evidence="2" id="KW-1003">Cell membrane</keyword>
<feature type="transmembrane region" description="Helical" evidence="6">
    <location>
        <begin position="494"/>
        <end position="513"/>
    </location>
</feature>
<keyword evidence="4 6" id="KW-1133">Transmembrane helix</keyword>
<dbReference type="Pfam" id="PF13567">
    <property type="entry name" value="DUF4131"/>
    <property type="match status" value="1"/>
</dbReference>
<keyword evidence="10" id="KW-1185">Reference proteome</keyword>
<name>A0ABS9MHU4_9FIRM</name>
<dbReference type="PANTHER" id="PTHR30619:SF1">
    <property type="entry name" value="RECOMBINATION PROTEIN 2"/>
    <property type="match status" value="1"/>
</dbReference>
<evidence type="ECO:0000256" key="5">
    <source>
        <dbReference type="ARBA" id="ARBA00023136"/>
    </source>
</evidence>
<feature type="transmembrane region" description="Helical" evidence="6">
    <location>
        <begin position="423"/>
        <end position="446"/>
    </location>
</feature>
<gene>
    <name evidence="9" type="ORF">L0P57_05530</name>
</gene>
<comment type="caution">
    <text evidence="9">The sequence shown here is derived from an EMBL/GenBank/DDBJ whole genome shotgun (WGS) entry which is preliminary data.</text>
</comment>
<dbReference type="NCBIfam" id="TIGR00360">
    <property type="entry name" value="ComEC_N-term"/>
    <property type="match status" value="1"/>
</dbReference>
<organism evidence="9 10">
    <name type="scientific">Anaeromassilibacillus senegalensis</name>
    <dbReference type="NCBI Taxonomy" id="1673717"/>
    <lineage>
        <taxon>Bacteria</taxon>
        <taxon>Bacillati</taxon>
        <taxon>Bacillota</taxon>
        <taxon>Clostridia</taxon>
        <taxon>Eubacteriales</taxon>
        <taxon>Acutalibacteraceae</taxon>
        <taxon>Anaeromassilibacillus</taxon>
    </lineage>
</organism>
<evidence type="ECO:0000256" key="4">
    <source>
        <dbReference type="ARBA" id="ARBA00022989"/>
    </source>
</evidence>
<dbReference type="EMBL" id="JAKNHQ010000005">
    <property type="protein sequence ID" value="MCG4610390.1"/>
    <property type="molecule type" value="Genomic_DNA"/>
</dbReference>
<evidence type="ECO:0000313" key="9">
    <source>
        <dbReference type="EMBL" id="MCG4610390.1"/>
    </source>
</evidence>
<dbReference type="Proteomes" id="UP001298681">
    <property type="component" value="Unassembled WGS sequence"/>
</dbReference>
<dbReference type="InterPro" id="IPR025405">
    <property type="entry name" value="DUF4131"/>
</dbReference>